<keyword evidence="1" id="KW-0472">Membrane</keyword>
<dbReference type="EMBL" id="FNEV01000002">
    <property type="protein sequence ID" value="SDJ15185.1"/>
    <property type="molecule type" value="Genomic_DNA"/>
</dbReference>
<proteinExistence type="predicted"/>
<protein>
    <recommendedName>
        <fullName evidence="4">DUF3953 domain-containing protein</fullName>
    </recommendedName>
</protein>
<dbReference type="AlphaFoldDB" id="A0A1G8RF87"/>
<organism evidence="2 3">
    <name type="scientific">Salimicrobium halophilum</name>
    <dbReference type="NCBI Taxonomy" id="86666"/>
    <lineage>
        <taxon>Bacteria</taxon>
        <taxon>Bacillati</taxon>
        <taxon>Bacillota</taxon>
        <taxon>Bacilli</taxon>
        <taxon>Bacillales</taxon>
        <taxon>Bacillaceae</taxon>
        <taxon>Salimicrobium</taxon>
    </lineage>
</organism>
<evidence type="ECO:0008006" key="4">
    <source>
        <dbReference type="Google" id="ProtNLM"/>
    </source>
</evidence>
<name>A0A1G8RF87_9BACI</name>
<reference evidence="3" key="1">
    <citation type="submission" date="2016-10" db="EMBL/GenBank/DDBJ databases">
        <authorList>
            <person name="Varghese N."/>
            <person name="Submissions S."/>
        </authorList>
    </citation>
    <scope>NUCLEOTIDE SEQUENCE [LARGE SCALE GENOMIC DNA]</scope>
    <source>
        <strain evidence="3">DSM 4771</strain>
    </source>
</reference>
<evidence type="ECO:0000256" key="1">
    <source>
        <dbReference type="SAM" id="Phobius"/>
    </source>
</evidence>
<feature type="transmembrane region" description="Helical" evidence="1">
    <location>
        <begin position="6"/>
        <end position="26"/>
    </location>
</feature>
<evidence type="ECO:0000313" key="2">
    <source>
        <dbReference type="EMBL" id="SDJ15185.1"/>
    </source>
</evidence>
<sequence length="81" mass="8596">MGIKNIIMGLILGYLAVVGVTELLGMRIVHTGLFFPLLLLGIVTIDNGMSFIKEGSKIYGFFVGSMGGVLLLVSCAGMIME</sequence>
<feature type="transmembrane region" description="Helical" evidence="1">
    <location>
        <begin position="33"/>
        <end position="52"/>
    </location>
</feature>
<gene>
    <name evidence="2" type="ORF">SAMN04490247_0975</name>
</gene>
<keyword evidence="1" id="KW-1133">Transmembrane helix</keyword>
<dbReference type="RefSeq" id="WP_093192610.1">
    <property type="nucleotide sequence ID" value="NZ_FNEV01000002.1"/>
</dbReference>
<dbReference type="Proteomes" id="UP000199225">
    <property type="component" value="Unassembled WGS sequence"/>
</dbReference>
<accession>A0A1G8RF87</accession>
<keyword evidence="3" id="KW-1185">Reference proteome</keyword>
<feature type="transmembrane region" description="Helical" evidence="1">
    <location>
        <begin position="58"/>
        <end position="80"/>
    </location>
</feature>
<evidence type="ECO:0000313" key="3">
    <source>
        <dbReference type="Proteomes" id="UP000199225"/>
    </source>
</evidence>
<keyword evidence="1" id="KW-0812">Transmembrane</keyword>
<dbReference type="STRING" id="86666.SAMN04490247_0975"/>